<keyword evidence="4 5" id="KW-0648">Protein biosynthesis</keyword>
<keyword evidence="3 5" id="KW-0808">Transferase</keyword>
<dbReference type="EC" id="2.1.2.9" evidence="2 5"/>
<evidence type="ECO:0000256" key="5">
    <source>
        <dbReference type="HAMAP-Rule" id="MF_00182"/>
    </source>
</evidence>
<dbReference type="GO" id="GO:0004479">
    <property type="term" value="F:methionyl-tRNA formyltransferase activity"/>
    <property type="evidence" value="ECO:0007669"/>
    <property type="project" value="UniProtKB-UniRule"/>
</dbReference>
<dbReference type="CDD" id="cd08704">
    <property type="entry name" value="Met_tRNA_FMT_C"/>
    <property type="match status" value="1"/>
</dbReference>
<dbReference type="EMBL" id="MGKW01000010">
    <property type="protein sequence ID" value="OGN34476.1"/>
    <property type="molecule type" value="Genomic_DNA"/>
</dbReference>
<dbReference type="SUPFAM" id="SSF53328">
    <property type="entry name" value="Formyltransferase"/>
    <property type="match status" value="1"/>
</dbReference>
<evidence type="ECO:0000313" key="8">
    <source>
        <dbReference type="EMBL" id="OGN34476.1"/>
    </source>
</evidence>
<dbReference type="InterPro" id="IPR002376">
    <property type="entry name" value="Formyl_transf_N"/>
</dbReference>
<name>A0A1F8HC22_9BACT</name>
<accession>A0A1F8HC22</accession>
<feature type="domain" description="Formyl transferase C-terminal" evidence="7">
    <location>
        <begin position="205"/>
        <end position="252"/>
    </location>
</feature>
<evidence type="ECO:0000256" key="4">
    <source>
        <dbReference type="ARBA" id="ARBA00022917"/>
    </source>
</evidence>
<dbReference type="Gene3D" id="3.40.50.12230">
    <property type="match status" value="1"/>
</dbReference>
<comment type="catalytic activity">
    <reaction evidence="5">
        <text>L-methionyl-tRNA(fMet) + (6R)-10-formyltetrahydrofolate = N-formyl-L-methionyl-tRNA(fMet) + (6S)-5,6,7,8-tetrahydrofolate + H(+)</text>
        <dbReference type="Rhea" id="RHEA:24380"/>
        <dbReference type="Rhea" id="RHEA-COMP:9952"/>
        <dbReference type="Rhea" id="RHEA-COMP:9953"/>
        <dbReference type="ChEBI" id="CHEBI:15378"/>
        <dbReference type="ChEBI" id="CHEBI:57453"/>
        <dbReference type="ChEBI" id="CHEBI:78530"/>
        <dbReference type="ChEBI" id="CHEBI:78844"/>
        <dbReference type="ChEBI" id="CHEBI:195366"/>
        <dbReference type="EC" id="2.1.2.9"/>
    </reaction>
</comment>
<dbReference type="Pfam" id="PF00551">
    <property type="entry name" value="Formyl_trans_N"/>
    <property type="match status" value="1"/>
</dbReference>
<dbReference type="SUPFAM" id="SSF50486">
    <property type="entry name" value="FMT C-terminal domain-like"/>
    <property type="match status" value="1"/>
</dbReference>
<dbReference type="Proteomes" id="UP000178155">
    <property type="component" value="Unassembled WGS sequence"/>
</dbReference>
<evidence type="ECO:0000259" key="7">
    <source>
        <dbReference type="Pfam" id="PF02911"/>
    </source>
</evidence>
<dbReference type="InterPro" id="IPR005793">
    <property type="entry name" value="Formyl_trans_C"/>
</dbReference>
<proteinExistence type="inferred from homology"/>
<evidence type="ECO:0000256" key="3">
    <source>
        <dbReference type="ARBA" id="ARBA00022679"/>
    </source>
</evidence>
<dbReference type="Pfam" id="PF02911">
    <property type="entry name" value="Formyl_trans_C"/>
    <property type="match status" value="1"/>
</dbReference>
<gene>
    <name evidence="5" type="primary">fmt</name>
    <name evidence="8" type="ORF">A3I39_01835</name>
</gene>
<dbReference type="GO" id="GO:0005829">
    <property type="term" value="C:cytosol"/>
    <property type="evidence" value="ECO:0007669"/>
    <property type="project" value="TreeGrafter"/>
</dbReference>
<evidence type="ECO:0000256" key="2">
    <source>
        <dbReference type="ARBA" id="ARBA00012261"/>
    </source>
</evidence>
<evidence type="ECO:0000259" key="6">
    <source>
        <dbReference type="Pfam" id="PF00551"/>
    </source>
</evidence>
<comment type="function">
    <text evidence="5">Attaches a formyl group to the free amino group of methionyl-tRNA(fMet). The formyl group appears to play a dual role in the initiator identity of N-formylmethionyl-tRNA by promoting its recognition by IF2 and preventing the misappropriation of this tRNA by the elongation apparatus.</text>
</comment>
<dbReference type="InterPro" id="IPR041711">
    <property type="entry name" value="Met-tRNA-FMT_N"/>
</dbReference>
<feature type="domain" description="Formyl transferase N-terminal" evidence="6">
    <location>
        <begin position="1"/>
        <end position="180"/>
    </location>
</feature>
<dbReference type="HAMAP" id="MF_00182">
    <property type="entry name" value="Formyl_trans"/>
    <property type="match status" value="1"/>
</dbReference>
<dbReference type="PANTHER" id="PTHR11138">
    <property type="entry name" value="METHIONYL-TRNA FORMYLTRANSFERASE"/>
    <property type="match status" value="1"/>
</dbReference>
<dbReference type="InterPro" id="IPR044135">
    <property type="entry name" value="Met-tRNA-FMT_C"/>
</dbReference>
<evidence type="ECO:0000313" key="9">
    <source>
        <dbReference type="Proteomes" id="UP000178155"/>
    </source>
</evidence>
<dbReference type="CDD" id="cd08646">
    <property type="entry name" value="FMT_core_Met-tRNA-FMT_N"/>
    <property type="match status" value="1"/>
</dbReference>
<evidence type="ECO:0000256" key="1">
    <source>
        <dbReference type="ARBA" id="ARBA00010699"/>
    </source>
</evidence>
<comment type="similarity">
    <text evidence="1 5">Belongs to the Fmt family.</text>
</comment>
<dbReference type="NCBIfam" id="TIGR00460">
    <property type="entry name" value="fmt"/>
    <property type="match status" value="1"/>
</dbReference>
<dbReference type="InterPro" id="IPR036477">
    <property type="entry name" value="Formyl_transf_N_sf"/>
</dbReference>
<protein>
    <recommendedName>
        <fullName evidence="2 5">Methionyl-tRNA formyltransferase</fullName>
        <ecNumber evidence="2 5">2.1.2.9</ecNumber>
    </recommendedName>
</protein>
<feature type="binding site" evidence="5">
    <location>
        <begin position="109"/>
        <end position="112"/>
    </location>
    <ligand>
        <name>(6S)-5,6,7,8-tetrahydrofolate</name>
        <dbReference type="ChEBI" id="CHEBI:57453"/>
    </ligand>
</feature>
<sequence>MKLVFFGTSDFAVPTLKALHEDGHEICAVVTMPDQPTGRKQIITPSPIKMAAKELNLAIFQPVTIKDDSFFETFKSWGCHLAVVAAYGNIIPEKYLNELKYGFINIHPSLLPRYRGPSPIQTAIMNGDEVMGVTIMKLDKGMDTGPMLAQIKFHPAPDETFPEIHDKLAALGAELLVETIPEYIAERIELAKQDDSQATITTMLAREDGHIDWSRTPRDIYNLIRALNPEPGTWTIWQDKVLNICSTSLENNELKIKTLQLEGKKETSFKDFLNGYPDFKLSDCK</sequence>
<reference evidence="8 9" key="1">
    <citation type="journal article" date="2016" name="Nat. Commun.">
        <title>Thousands of microbial genomes shed light on interconnected biogeochemical processes in an aquifer system.</title>
        <authorList>
            <person name="Anantharaman K."/>
            <person name="Brown C.T."/>
            <person name="Hug L.A."/>
            <person name="Sharon I."/>
            <person name="Castelle C.J."/>
            <person name="Probst A.J."/>
            <person name="Thomas B.C."/>
            <person name="Singh A."/>
            <person name="Wilkins M.J."/>
            <person name="Karaoz U."/>
            <person name="Brodie E.L."/>
            <person name="Williams K.H."/>
            <person name="Hubbard S.S."/>
            <person name="Banfield J.F."/>
        </authorList>
    </citation>
    <scope>NUCLEOTIDE SEQUENCE [LARGE SCALE GENOMIC DNA]</scope>
</reference>
<dbReference type="PANTHER" id="PTHR11138:SF5">
    <property type="entry name" value="METHIONYL-TRNA FORMYLTRANSFERASE, MITOCHONDRIAL"/>
    <property type="match status" value="1"/>
</dbReference>
<dbReference type="InterPro" id="IPR005794">
    <property type="entry name" value="Fmt"/>
</dbReference>
<dbReference type="AlphaFoldDB" id="A0A1F8HC22"/>
<dbReference type="InterPro" id="IPR011034">
    <property type="entry name" value="Formyl_transferase-like_C_sf"/>
</dbReference>
<comment type="caution">
    <text evidence="8">The sequence shown here is derived from an EMBL/GenBank/DDBJ whole genome shotgun (WGS) entry which is preliminary data.</text>
</comment>
<organism evidence="8 9">
    <name type="scientific">Candidatus Yanofskybacteria bacterium RIFCSPLOWO2_02_FULL_47_9b</name>
    <dbReference type="NCBI Taxonomy" id="1802708"/>
    <lineage>
        <taxon>Bacteria</taxon>
        <taxon>Candidatus Yanofskyibacteriota</taxon>
    </lineage>
</organism>